<gene>
    <name evidence="1" type="ORF">AQUCO_01700397v1</name>
</gene>
<protein>
    <submittedName>
        <fullName evidence="1">Uncharacterized protein</fullName>
    </submittedName>
</protein>
<dbReference type="Proteomes" id="UP000230069">
    <property type="component" value="Unassembled WGS sequence"/>
</dbReference>
<dbReference type="STRING" id="218851.A0A2G5DMP2"/>
<dbReference type="EMBL" id="KZ305034">
    <property type="protein sequence ID" value="PIA44772.1"/>
    <property type="molecule type" value="Genomic_DNA"/>
</dbReference>
<proteinExistence type="predicted"/>
<dbReference type="FunCoup" id="A0A2G5DMP2">
    <property type="interactions" value="817"/>
</dbReference>
<reference evidence="1 2" key="1">
    <citation type="submission" date="2017-09" db="EMBL/GenBank/DDBJ databases">
        <title>WGS assembly of Aquilegia coerulea Goldsmith.</title>
        <authorList>
            <person name="Hodges S."/>
            <person name="Kramer E."/>
            <person name="Nordborg M."/>
            <person name="Tomkins J."/>
            <person name="Borevitz J."/>
            <person name="Derieg N."/>
            <person name="Yan J."/>
            <person name="Mihaltcheva S."/>
            <person name="Hayes R.D."/>
            <person name="Rokhsar D."/>
        </authorList>
    </citation>
    <scope>NUCLEOTIDE SEQUENCE [LARGE SCALE GENOMIC DNA]</scope>
    <source>
        <strain evidence="2">cv. Goldsmith</strain>
    </source>
</reference>
<organism evidence="1 2">
    <name type="scientific">Aquilegia coerulea</name>
    <name type="common">Rocky mountain columbine</name>
    <dbReference type="NCBI Taxonomy" id="218851"/>
    <lineage>
        <taxon>Eukaryota</taxon>
        <taxon>Viridiplantae</taxon>
        <taxon>Streptophyta</taxon>
        <taxon>Embryophyta</taxon>
        <taxon>Tracheophyta</taxon>
        <taxon>Spermatophyta</taxon>
        <taxon>Magnoliopsida</taxon>
        <taxon>Ranunculales</taxon>
        <taxon>Ranunculaceae</taxon>
        <taxon>Thalictroideae</taxon>
        <taxon>Aquilegia</taxon>
    </lineage>
</organism>
<dbReference type="PANTHER" id="PTHR35095">
    <property type="entry name" value="OS05G0143300 PROTEIN"/>
    <property type="match status" value="1"/>
</dbReference>
<accession>A0A2G5DMP2</accession>
<sequence>MAAASAYPSPLFHQQQRSIFREYQTLLPGPKRRIEILRPGDLVRSRKLEDPRKCMGWTLESDQYVKVDSTIRRPVLIDVQEIRPDSLLFSFGIADKCTSQQSISRCIMSGSSEARRGGMDFSLLSDITGLGTCNFFMHQLNTPMEHRFCLVRHDEYQHSLVYPRSELCFKTPPVDSIENLSSSSNTTAQDQVSFSRTIPEMEDLRSIIEEFYPSNNSAKLRNQPLLVPDFTRTETSEARANTQGPSAKLQTVTVNPLKSPKKIKLNASPKKKNCRKSGKERDVYKRSYFHACESLLSLILDKRHGSTVMFSLTKSDPELLQVLNQFSAGIAGTGLAILLSVVCKVAGGRVPFCASKLLNTGFGFGLVWLSWAVNKLRDSVIFIIKNASKAGVKDKEMIRRVDKSVNEMFFRAATVMVIGMLRFA</sequence>
<dbReference type="PANTHER" id="PTHR35095:SF1">
    <property type="entry name" value="OS05G0143300 PROTEIN"/>
    <property type="match status" value="1"/>
</dbReference>
<dbReference type="OrthoDB" id="1918704at2759"/>
<name>A0A2G5DMP2_AQUCA</name>
<evidence type="ECO:0000313" key="1">
    <source>
        <dbReference type="EMBL" id="PIA44774.1"/>
    </source>
</evidence>
<dbReference type="AlphaFoldDB" id="A0A2G5DMP2"/>
<keyword evidence="2" id="KW-1185">Reference proteome</keyword>
<dbReference type="EMBL" id="KZ305034">
    <property type="protein sequence ID" value="PIA44774.1"/>
    <property type="molecule type" value="Genomic_DNA"/>
</dbReference>
<evidence type="ECO:0000313" key="2">
    <source>
        <dbReference type="Proteomes" id="UP000230069"/>
    </source>
</evidence>